<dbReference type="PROSITE" id="PS50240">
    <property type="entry name" value="TRYPSIN_DOM"/>
    <property type="match status" value="1"/>
</dbReference>
<organism evidence="3 4">
    <name type="scientific">Trichonephila clavata</name>
    <name type="common">Joro spider</name>
    <name type="synonym">Nephila clavata</name>
    <dbReference type="NCBI Taxonomy" id="2740835"/>
    <lineage>
        <taxon>Eukaryota</taxon>
        <taxon>Metazoa</taxon>
        <taxon>Ecdysozoa</taxon>
        <taxon>Arthropoda</taxon>
        <taxon>Chelicerata</taxon>
        <taxon>Arachnida</taxon>
        <taxon>Araneae</taxon>
        <taxon>Araneomorphae</taxon>
        <taxon>Entelegynae</taxon>
        <taxon>Araneoidea</taxon>
        <taxon>Nephilidae</taxon>
        <taxon>Trichonephila</taxon>
    </lineage>
</organism>
<keyword evidence="3" id="KW-0472">Membrane</keyword>
<keyword evidence="3" id="KW-0378">Hydrolase</keyword>
<evidence type="ECO:0000313" key="4">
    <source>
        <dbReference type="Proteomes" id="UP000887116"/>
    </source>
</evidence>
<dbReference type="InterPro" id="IPR043504">
    <property type="entry name" value="Peptidase_S1_PA_chymotrypsin"/>
</dbReference>
<accession>A0A8X6LVV6</accession>
<dbReference type="Gene3D" id="2.40.10.10">
    <property type="entry name" value="Trypsin-like serine proteases"/>
    <property type="match status" value="1"/>
</dbReference>
<feature type="domain" description="Peptidase S1" evidence="2">
    <location>
        <begin position="159"/>
        <end position="360"/>
    </location>
</feature>
<dbReference type="Pfam" id="PF00089">
    <property type="entry name" value="Trypsin"/>
    <property type="match status" value="1"/>
</dbReference>
<dbReference type="PANTHER" id="PTHR24252:SF7">
    <property type="entry name" value="HYALIN"/>
    <property type="match status" value="1"/>
</dbReference>
<dbReference type="AlphaFoldDB" id="A0A8X6LVV6"/>
<dbReference type="InterPro" id="IPR001254">
    <property type="entry name" value="Trypsin_dom"/>
</dbReference>
<dbReference type="SUPFAM" id="SSF50494">
    <property type="entry name" value="Trypsin-like serine proteases"/>
    <property type="match status" value="1"/>
</dbReference>
<proteinExistence type="predicted"/>
<protein>
    <submittedName>
        <fullName evidence="3">Transmembrane protease serine 6</fullName>
    </submittedName>
</protein>
<dbReference type="GO" id="GO:0006508">
    <property type="term" value="P:proteolysis"/>
    <property type="evidence" value="ECO:0007669"/>
    <property type="project" value="UniProtKB-KW"/>
</dbReference>
<evidence type="ECO:0000313" key="3">
    <source>
        <dbReference type="EMBL" id="GFR23920.1"/>
    </source>
</evidence>
<keyword evidence="3" id="KW-0645">Protease</keyword>
<keyword evidence="4" id="KW-1185">Reference proteome</keyword>
<dbReference type="GO" id="GO:0004252">
    <property type="term" value="F:serine-type endopeptidase activity"/>
    <property type="evidence" value="ECO:0007669"/>
    <property type="project" value="InterPro"/>
</dbReference>
<keyword evidence="1" id="KW-1015">Disulfide bond</keyword>
<dbReference type="PANTHER" id="PTHR24252">
    <property type="entry name" value="ACROSIN-RELATED"/>
    <property type="match status" value="1"/>
</dbReference>
<name>A0A8X6LVV6_TRICU</name>
<dbReference type="InterPro" id="IPR009003">
    <property type="entry name" value="Peptidase_S1_PA"/>
</dbReference>
<evidence type="ECO:0000259" key="2">
    <source>
        <dbReference type="PROSITE" id="PS50240"/>
    </source>
</evidence>
<comment type="caution">
    <text evidence="3">The sequence shown here is derived from an EMBL/GenBank/DDBJ whole genome shotgun (WGS) entry which is preliminary data.</text>
</comment>
<evidence type="ECO:0000256" key="1">
    <source>
        <dbReference type="ARBA" id="ARBA00023157"/>
    </source>
</evidence>
<gene>
    <name evidence="3" type="primary">Tmprss6_1</name>
    <name evidence="3" type="ORF">TNCT_342111</name>
</gene>
<keyword evidence="3" id="KW-0812">Transmembrane</keyword>
<dbReference type="Proteomes" id="UP000887116">
    <property type="component" value="Unassembled WGS sequence"/>
</dbReference>
<reference evidence="3" key="1">
    <citation type="submission" date="2020-07" db="EMBL/GenBank/DDBJ databases">
        <title>Multicomponent nature underlies the extraordinary mechanical properties of spider dragline silk.</title>
        <authorList>
            <person name="Kono N."/>
            <person name="Nakamura H."/>
            <person name="Mori M."/>
            <person name="Yoshida Y."/>
            <person name="Ohtoshi R."/>
            <person name="Malay A.D."/>
            <person name="Moran D.A.P."/>
            <person name="Tomita M."/>
            <person name="Numata K."/>
            <person name="Arakawa K."/>
        </authorList>
    </citation>
    <scope>NUCLEOTIDE SEQUENCE</scope>
</reference>
<dbReference type="EMBL" id="BMAO01008496">
    <property type="protein sequence ID" value="GFR23920.1"/>
    <property type="molecule type" value="Genomic_DNA"/>
</dbReference>
<dbReference type="OrthoDB" id="9990982at2759"/>
<sequence length="369" mass="41041">MFETEVETDGDLAIIAFNDSDGIVVEPLESIEDLGNLENINNSKEYLARSRKLDDDIPGVAGIVYESPIRNYTNYETTTMQTVSPRATETYTTPFAELDQKETTLLEAETTTLSPISDLSKMIASYIENDGIHLNISGKDFSSLTHKLMMFDRKNGSYSIGATCGLWHHPVNSSAYNETKFYTEWPALGYLQMISDTKMCAASLISPQFVITSLNCLSFRDGLLDPEKWSYIGGLYDSESLTDGQQSHLVSKIIPFSNSSTSLLFQEHNFALVKLKDEIKTSKYSKTVCLPQTSIQLDQECYTTGWSKNPSGGDQGKGFYSVPVDIIPHDECNSTTNYNGLLLDNLICAAYNNDSFPTCQMELVLLYSA</sequence>
<dbReference type="SMART" id="SM00020">
    <property type="entry name" value="Tryp_SPc"/>
    <property type="match status" value="1"/>
</dbReference>